<evidence type="ECO:0000313" key="2">
    <source>
        <dbReference type="Proteomes" id="UP001190700"/>
    </source>
</evidence>
<name>A0AAE0FTA9_9CHLO</name>
<proteinExistence type="predicted"/>
<accession>A0AAE0FTA9</accession>
<reference evidence="1 2" key="1">
    <citation type="journal article" date="2015" name="Genome Biol. Evol.">
        <title>Comparative Genomics of a Bacterivorous Green Alga Reveals Evolutionary Causalities and Consequences of Phago-Mixotrophic Mode of Nutrition.</title>
        <authorList>
            <person name="Burns J.A."/>
            <person name="Paasch A."/>
            <person name="Narechania A."/>
            <person name="Kim E."/>
        </authorList>
    </citation>
    <scope>NUCLEOTIDE SEQUENCE [LARGE SCALE GENOMIC DNA]</scope>
    <source>
        <strain evidence="1 2">PLY_AMNH</strain>
    </source>
</reference>
<evidence type="ECO:0000313" key="1">
    <source>
        <dbReference type="EMBL" id="KAK3265302.1"/>
    </source>
</evidence>
<dbReference type="Proteomes" id="UP001190700">
    <property type="component" value="Unassembled WGS sequence"/>
</dbReference>
<comment type="caution">
    <text evidence="1">The sequence shown here is derived from an EMBL/GenBank/DDBJ whole genome shotgun (WGS) entry which is preliminary data.</text>
</comment>
<gene>
    <name evidence="1" type="ORF">CYMTET_26004</name>
</gene>
<dbReference type="AlphaFoldDB" id="A0AAE0FTA9"/>
<protein>
    <submittedName>
        <fullName evidence="1">Uncharacterized protein</fullName>
    </submittedName>
</protein>
<dbReference type="EMBL" id="LGRX02014016">
    <property type="protein sequence ID" value="KAK3265302.1"/>
    <property type="molecule type" value="Genomic_DNA"/>
</dbReference>
<organism evidence="1 2">
    <name type="scientific">Cymbomonas tetramitiformis</name>
    <dbReference type="NCBI Taxonomy" id="36881"/>
    <lineage>
        <taxon>Eukaryota</taxon>
        <taxon>Viridiplantae</taxon>
        <taxon>Chlorophyta</taxon>
        <taxon>Pyramimonadophyceae</taxon>
        <taxon>Pyramimonadales</taxon>
        <taxon>Pyramimonadaceae</taxon>
        <taxon>Cymbomonas</taxon>
    </lineage>
</organism>
<sequence>MSNYRKALVRLATMMKNQNVRNELFFEAEESAASALRLPRRVKRLENRVLPKIAGEKRSTAYSKSAPSVDKHTHEVIRNKRQSYVNSTRGLSWWNPELNYF</sequence>
<keyword evidence="2" id="KW-1185">Reference proteome</keyword>